<name>A0A4Z2GRZ3_9TELE</name>
<accession>A0A4Z2GRZ3</accession>
<reference evidence="1 2" key="1">
    <citation type="submission" date="2019-03" db="EMBL/GenBank/DDBJ databases">
        <title>First draft genome of Liparis tanakae, snailfish: a comprehensive survey of snailfish specific genes.</title>
        <authorList>
            <person name="Kim W."/>
            <person name="Song I."/>
            <person name="Jeong J.-H."/>
            <person name="Kim D."/>
            <person name="Kim S."/>
            <person name="Ryu S."/>
            <person name="Song J.Y."/>
            <person name="Lee S.K."/>
        </authorList>
    </citation>
    <scope>NUCLEOTIDE SEQUENCE [LARGE SCALE GENOMIC DNA]</scope>
    <source>
        <tissue evidence="1">Muscle</tissue>
    </source>
</reference>
<proteinExistence type="predicted"/>
<keyword evidence="2" id="KW-1185">Reference proteome</keyword>
<comment type="caution">
    <text evidence="1">The sequence shown here is derived from an EMBL/GenBank/DDBJ whole genome shotgun (WGS) entry which is preliminary data.</text>
</comment>
<dbReference type="Proteomes" id="UP000314294">
    <property type="component" value="Unassembled WGS sequence"/>
</dbReference>
<organism evidence="1 2">
    <name type="scientific">Liparis tanakae</name>
    <name type="common">Tanaka's snailfish</name>
    <dbReference type="NCBI Taxonomy" id="230148"/>
    <lineage>
        <taxon>Eukaryota</taxon>
        <taxon>Metazoa</taxon>
        <taxon>Chordata</taxon>
        <taxon>Craniata</taxon>
        <taxon>Vertebrata</taxon>
        <taxon>Euteleostomi</taxon>
        <taxon>Actinopterygii</taxon>
        <taxon>Neopterygii</taxon>
        <taxon>Teleostei</taxon>
        <taxon>Neoteleostei</taxon>
        <taxon>Acanthomorphata</taxon>
        <taxon>Eupercaria</taxon>
        <taxon>Perciformes</taxon>
        <taxon>Cottioidei</taxon>
        <taxon>Cottales</taxon>
        <taxon>Liparidae</taxon>
        <taxon>Liparis</taxon>
    </lineage>
</organism>
<evidence type="ECO:0000313" key="2">
    <source>
        <dbReference type="Proteomes" id="UP000314294"/>
    </source>
</evidence>
<gene>
    <name evidence="1" type="ORF">EYF80_034211</name>
</gene>
<dbReference type="EMBL" id="SRLO01000452">
    <property type="protein sequence ID" value="TNN55553.1"/>
    <property type="molecule type" value="Genomic_DNA"/>
</dbReference>
<evidence type="ECO:0000313" key="1">
    <source>
        <dbReference type="EMBL" id="TNN55553.1"/>
    </source>
</evidence>
<dbReference type="AlphaFoldDB" id="A0A4Z2GRZ3"/>
<sequence length="82" mass="9240">METRICSFIRVGQAGQRLLQTSRTSGETHTVKDESLLQQTRVKMKSFRSAGKDRDEASPCLSSMSINMLHMTLSTCYMHADI</sequence>
<protein>
    <submittedName>
        <fullName evidence="1">Uncharacterized protein</fullName>
    </submittedName>
</protein>